<protein>
    <recommendedName>
        <fullName evidence="10">WSC domain-containing protein</fullName>
    </recommendedName>
</protein>
<dbReference type="SMART" id="SM00321">
    <property type="entry name" value="WSC"/>
    <property type="match status" value="1"/>
</dbReference>
<dbReference type="AlphaFoldDB" id="A0A9P1MAB2"/>
<comment type="caution">
    <text evidence="11">The sequence shown here is derived from an EMBL/GenBank/DDBJ whole genome shotgun (WGS) entry which is preliminary data.</text>
</comment>
<gene>
    <name evidence="11" type="ORF">PPNO1_LOCUS3275</name>
</gene>
<dbReference type="PROSITE" id="PS51212">
    <property type="entry name" value="WSC"/>
    <property type="match status" value="1"/>
</dbReference>
<keyword evidence="5 8" id="KW-0472">Membrane</keyword>
<evidence type="ECO:0000256" key="5">
    <source>
        <dbReference type="ARBA" id="ARBA00023136"/>
    </source>
</evidence>
<evidence type="ECO:0000256" key="2">
    <source>
        <dbReference type="ARBA" id="ARBA00022692"/>
    </source>
</evidence>
<keyword evidence="6" id="KW-0325">Glycoprotein</keyword>
<feature type="chain" id="PRO_5040416108" description="WSC domain-containing protein" evidence="9">
    <location>
        <begin position="30"/>
        <end position="328"/>
    </location>
</feature>
<comment type="subcellular location">
    <subcellularLocation>
        <location evidence="1">Membrane</location>
        <topology evidence="1">Single-pass membrane protein</topology>
    </subcellularLocation>
</comment>
<evidence type="ECO:0000256" key="8">
    <source>
        <dbReference type="SAM" id="Phobius"/>
    </source>
</evidence>
<keyword evidence="2 8" id="KW-0812">Transmembrane</keyword>
<keyword evidence="4 8" id="KW-1133">Transmembrane helix</keyword>
<dbReference type="OrthoDB" id="5985073at2759"/>
<evidence type="ECO:0000256" key="4">
    <source>
        <dbReference type="ARBA" id="ARBA00022989"/>
    </source>
</evidence>
<evidence type="ECO:0000256" key="7">
    <source>
        <dbReference type="SAM" id="MobiDB-lite"/>
    </source>
</evidence>
<evidence type="ECO:0000256" key="3">
    <source>
        <dbReference type="ARBA" id="ARBA00022729"/>
    </source>
</evidence>
<evidence type="ECO:0000259" key="10">
    <source>
        <dbReference type="PROSITE" id="PS51212"/>
    </source>
</evidence>
<dbReference type="Proteomes" id="UP000838763">
    <property type="component" value="Unassembled WGS sequence"/>
</dbReference>
<feature type="region of interest" description="Disordered" evidence="7">
    <location>
        <begin position="178"/>
        <end position="239"/>
    </location>
</feature>
<evidence type="ECO:0000256" key="1">
    <source>
        <dbReference type="ARBA" id="ARBA00004167"/>
    </source>
</evidence>
<dbReference type="PANTHER" id="PTHR24269">
    <property type="entry name" value="KREMEN PROTEIN"/>
    <property type="match status" value="1"/>
</dbReference>
<feature type="domain" description="WSC" evidence="10">
    <location>
        <begin position="78"/>
        <end position="170"/>
    </location>
</feature>
<keyword evidence="12" id="KW-1185">Reference proteome</keyword>
<accession>A0A9P1MAB2</accession>
<evidence type="ECO:0000313" key="11">
    <source>
        <dbReference type="EMBL" id="CAI4213527.1"/>
    </source>
</evidence>
<name>A0A9P1MAB2_9PEZI</name>
<keyword evidence="3 9" id="KW-0732">Signal</keyword>
<feature type="compositionally biased region" description="Polar residues" evidence="7">
    <location>
        <begin position="187"/>
        <end position="205"/>
    </location>
</feature>
<dbReference type="PANTHER" id="PTHR24269:SF16">
    <property type="entry name" value="PROTEIN SLG1"/>
    <property type="match status" value="1"/>
</dbReference>
<evidence type="ECO:0000313" key="12">
    <source>
        <dbReference type="Proteomes" id="UP000838763"/>
    </source>
</evidence>
<dbReference type="EMBL" id="CALLCH030000008">
    <property type="protein sequence ID" value="CAI4213527.1"/>
    <property type="molecule type" value="Genomic_DNA"/>
</dbReference>
<feature type="signal peptide" evidence="9">
    <location>
        <begin position="1"/>
        <end position="29"/>
    </location>
</feature>
<organism evidence="11 12">
    <name type="scientific">Parascedosporium putredinis</name>
    <dbReference type="NCBI Taxonomy" id="1442378"/>
    <lineage>
        <taxon>Eukaryota</taxon>
        <taxon>Fungi</taxon>
        <taxon>Dikarya</taxon>
        <taxon>Ascomycota</taxon>
        <taxon>Pezizomycotina</taxon>
        <taxon>Sordariomycetes</taxon>
        <taxon>Hypocreomycetidae</taxon>
        <taxon>Microascales</taxon>
        <taxon>Microascaceae</taxon>
        <taxon>Parascedosporium</taxon>
    </lineage>
</organism>
<dbReference type="GO" id="GO:0005886">
    <property type="term" value="C:plasma membrane"/>
    <property type="evidence" value="ECO:0007669"/>
    <property type="project" value="TreeGrafter"/>
</dbReference>
<evidence type="ECO:0000256" key="6">
    <source>
        <dbReference type="ARBA" id="ARBA00023180"/>
    </source>
</evidence>
<reference evidence="11" key="1">
    <citation type="submission" date="2022-11" db="EMBL/GenBank/DDBJ databases">
        <authorList>
            <person name="Scott C."/>
            <person name="Bruce N."/>
        </authorList>
    </citation>
    <scope>NUCLEOTIDE SEQUENCE</scope>
</reference>
<feature type="compositionally biased region" description="Low complexity" evidence="7">
    <location>
        <begin position="206"/>
        <end position="236"/>
    </location>
</feature>
<proteinExistence type="predicted"/>
<dbReference type="InterPro" id="IPR002889">
    <property type="entry name" value="WSC_carb-bd"/>
</dbReference>
<dbReference type="InterPro" id="IPR051836">
    <property type="entry name" value="Kremen_rcpt"/>
</dbReference>
<feature type="transmembrane region" description="Helical" evidence="8">
    <location>
        <begin position="246"/>
        <end position="267"/>
    </location>
</feature>
<evidence type="ECO:0000256" key="9">
    <source>
        <dbReference type="SAM" id="SignalP"/>
    </source>
</evidence>
<dbReference type="Pfam" id="PF01822">
    <property type="entry name" value="WSC"/>
    <property type="match status" value="1"/>
</dbReference>
<sequence length="328" mass="33475">MMRSPLSNPRWPFAAIVASLLANASVANAIQARVQPPASIPTEAPSPAQIAHAAATTAFEAPLHQQLVKRAEVKAVDGYTHLGCWQDGSNHILSVTANFDNGMTPELCRNVCSIASCNMFGVENGYHCYCGNSIEAFAVSATDDSCTATCWGAKDVICGAGQRMNVYSATAEFPAGKQYGVDGSGTQGSKPGATTTRRGSGSNPTSEADPGSGSDDSDSNPDSSAGSESNSGSQGSTGKNGLSTGAIVGIVVAVAAIVCAVTAAAVFTSQVSSASDQAKFVETRHQLDAPAYSTPSPAPVYSTPPPALTHEAHGSMRNSVYEIGNSGH</sequence>